<evidence type="ECO:0000313" key="1">
    <source>
        <dbReference type="EMBL" id="GIY06967.1"/>
    </source>
</evidence>
<dbReference type="AlphaFoldDB" id="A0AAV4QCC9"/>
<keyword evidence="2" id="KW-1185">Reference proteome</keyword>
<proteinExistence type="predicted"/>
<dbReference type="Proteomes" id="UP001054945">
    <property type="component" value="Unassembled WGS sequence"/>
</dbReference>
<name>A0AAV4QCC9_CAEEX</name>
<comment type="caution">
    <text evidence="1">The sequence shown here is derived from an EMBL/GenBank/DDBJ whole genome shotgun (WGS) entry which is preliminary data.</text>
</comment>
<sequence>MNVAVSPTDCCSGRMRRRRFPTKEKGNDDDFLAEPDAEKKIQPYTINLGKGFMMELKEFRNAYYIGLVKFGDVQEVRNRFNIPIDQIGVLKKAVEAMSNYVDAN</sequence>
<reference evidence="1 2" key="1">
    <citation type="submission" date="2021-06" db="EMBL/GenBank/DDBJ databases">
        <title>Caerostris extrusa draft genome.</title>
        <authorList>
            <person name="Kono N."/>
            <person name="Arakawa K."/>
        </authorList>
    </citation>
    <scope>NUCLEOTIDE SEQUENCE [LARGE SCALE GENOMIC DNA]</scope>
</reference>
<gene>
    <name evidence="1" type="ORF">CEXT_425991</name>
</gene>
<organism evidence="1 2">
    <name type="scientific">Caerostris extrusa</name>
    <name type="common">Bark spider</name>
    <name type="synonym">Caerostris bankana</name>
    <dbReference type="NCBI Taxonomy" id="172846"/>
    <lineage>
        <taxon>Eukaryota</taxon>
        <taxon>Metazoa</taxon>
        <taxon>Ecdysozoa</taxon>
        <taxon>Arthropoda</taxon>
        <taxon>Chelicerata</taxon>
        <taxon>Arachnida</taxon>
        <taxon>Araneae</taxon>
        <taxon>Araneomorphae</taxon>
        <taxon>Entelegynae</taxon>
        <taxon>Araneoidea</taxon>
        <taxon>Araneidae</taxon>
        <taxon>Caerostris</taxon>
    </lineage>
</organism>
<accession>A0AAV4QCC9</accession>
<evidence type="ECO:0000313" key="2">
    <source>
        <dbReference type="Proteomes" id="UP001054945"/>
    </source>
</evidence>
<protein>
    <submittedName>
        <fullName evidence="1">Uncharacterized protein</fullName>
    </submittedName>
</protein>
<dbReference type="EMBL" id="BPLR01006026">
    <property type="protein sequence ID" value="GIY06967.1"/>
    <property type="molecule type" value="Genomic_DNA"/>
</dbReference>